<feature type="region of interest" description="Disordered" evidence="1">
    <location>
        <begin position="149"/>
        <end position="170"/>
    </location>
</feature>
<evidence type="ECO:0000256" key="1">
    <source>
        <dbReference type="SAM" id="MobiDB-lite"/>
    </source>
</evidence>
<keyword evidence="3" id="KW-1185">Reference proteome</keyword>
<dbReference type="AlphaFoldDB" id="C1MSW2"/>
<dbReference type="EMBL" id="GG663739">
    <property type="protein sequence ID" value="EEH57206.1"/>
    <property type="molecule type" value="Genomic_DNA"/>
</dbReference>
<dbReference type="Proteomes" id="UP000001876">
    <property type="component" value="Unassembled WGS sequence"/>
</dbReference>
<evidence type="ECO:0000313" key="3">
    <source>
        <dbReference type="Proteomes" id="UP000001876"/>
    </source>
</evidence>
<protein>
    <submittedName>
        <fullName evidence="2">Predicted protein</fullName>
    </submittedName>
</protein>
<accession>C1MSW2</accession>
<organism evidence="3">
    <name type="scientific">Micromonas pusilla (strain CCMP1545)</name>
    <name type="common">Picoplanktonic green alga</name>
    <dbReference type="NCBI Taxonomy" id="564608"/>
    <lineage>
        <taxon>Eukaryota</taxon>
        <taxon>Viridiplantae</taxon>
        <taxon>Chlorophyta</taxon>
        <taxon>Mamiellophyceae</taxon>
        <taxon>Mamiellales</taxon>
        <taxon>Mamiellaceae</taxon>
        <taxon>Micromonas</taxon>
    </lineage>
</organism>
<reference evidence="2 3" key="1">
    <citation type="journal article" date="2009" name="Science">
        <title>Green evolution and dynamic adaptations revealed by genomes of the marine picoeukaryotes Micromonas.</title>
        <authorList>
            <person name="Worden A.Z."/>
            <person name="Lee J.H."/>
            <person name="Mock T."/>
            <person name="Rouze P."/>
            <person name="Simmons M.P."/>
            <person name="Aerts A.L."/>
            <person name="Allen A.E."/>
            <person name="Cuvelier M.L."/>
            <person name="Derelle E."/>
            <person name="Everett M.V."/>
            <person name="Foulon E."/>
            <person name="Grimwood J."/>
            <person name="Gundlach H."/>
            <person name="Henrissat B."/>
            <person name="Napoli C."/>
            <person name="McDonald S.M."/>
            <person name="Parker M.S."/>
            <person name="Rombauts S."/>
            <person name="Salamov A."/>
            <person name="Von Dassow P."/>
            <person name="Badger J.H."/>
            <person name="Coutinho P.M."/>
            <person name="Demir E."/>
            <person name="Dubchak I."/>
            <person name="Gentemann C."/>
            <person name="Eikrem W."/>
            <person name="Gready J.E."/>
            <person name="John U."/>
            <person name="Lanier W."/>
            <person name="Lindquist E.A."/>
            <person name="Lucas S."/>
            <person name="Mayer K.F."/>
            <person name="Moreau H."/>
            <person name="Not F."/>
            <person name="Otillar R."/>
            <person name="Panaud O."/>
            <person name="Pangilinan J."/>
            <person name="Paulsen I."/>
            <person name="Piegu B."/>
            <person name="Poliakov A."/>
            <person name="Robbens S."/>
            <person name="Schmutz J."/>
            <person name="Toulza E."/>
            <person name="Wyss T."/>
            <person name="Zelensky A."/>
            <person name="Zhou K."/>
            <person name="Armbrust E.V."/>
            <person name="Bhattacharya D."/>
            <person name="Goodenough U.W."/>
            <person name="Van de Peer Y."/>
            <person name="Grigoriev I.V."/>
        </authorList>
    </citation>
    <scope>NUCLEOTIDE SEQUENCE [LARGE SCALE GENOMIC DNA]</scope>
    <source>
        <strain evidence="2 3">CCMP1545</strain>
    </source>
</reference>
<dbReference type="RefSeq" id="XP_003058751.1">
    <property type="nucleotide sequence ID" value="XM_003058705.1"/>
</dbReference>
<gene>
    <name evidence="2" type="ORF">MICPUCDRAFT_57846</name>
</gene>
<sequence>MAPVWESCCMAMGKVLDDNAKLGFKHGTFGCMGDCNDFSSYQCRTCACFGPVQAGINNELLDSSCCCGVCCALTPCLPVFATCQRYKARKHFEIAPACIKCGKGVCEDILCAFFFPACVMNQIANEFGEKAAFTNHKILDLMKSPTMQQMKYKGSAEPKADPKKAPSNKK</sequence>
<evidence type="ECO:0000313" key="2">
    <source>
        <dbReference type="EMBL" id="EEH57206.1"/>
    </source>
</evidence>
<proteinExistence type="predicted"/>
<feature type="compositionally biased region" description="Basic and acidic residues" evidence="1">
    <location>
        <begin position="154"/>
        <end position="164"/>
    </location>
</feature>
<dbReference type="KEGG" id="mpp:MICPUCDRAFT_57846"/>
<dbReference type="GeneID" id="9683838"/>
<name>C1MSW2_MICPC</name>